<dbReference type="EMBL" id="WQMT02000001">
    <property type="protein sequence ID" value="KAG9227797.1"/>
    <property type="molecule type" value="Genomic_DNA"/>
</dbReference>
<evidence type="ECO:0000313" key="2">
    <source>
        <dbReference type="Proteomes" id="UP000824881"/>
    </source>
</evidence>
<evidence type="ECO:0000313" key="1">
    <source>
        <dbReference type="EMBL" id="KAG9227797.1"/>
    </source>
</evidence>
<keyword evidence="2" id="KW-1185">Reference proteome</keyword>
<sequence length="456" mass="50434">MQLSSYQIGLEIDDNSPLIRYNPPDAWQQVNNASDPLTSRYYGETFTRALSFGAEAVFSFNGTDGVPYEGSASTQGNDEAAVLLFSKNDLENTNHTVKVIANGPKPFDIDKIAWITELNPQHGRAPVETTTVDDSDPAFQWMPPSAWNTQPEGLQHFRQTTGHSTSQVGASVSYTFAGITYPLIQLDDKSLLFYNATRTFYTPQTLLFFADNLGSGNHTLTLSSAQGLSTGMVLEIDYAEVTQFVTKTSIVRTSAVPSPTQPIAGISDHMNTVIIISTIFGTIVISILLWTVYRLWRRNKDEYDRVEEEIKIDNQFDWAQPSNNTSADGTRNNAGEIPSFKLLETETTFAFLDIGPLAKGHALVIPKYHAEKLHELPDESLVDLLPIAKKIAIAVGSENYNILQNNGKLAHQEVGHVHVHVIPKPSNEEGLGINWPAQQMAKEELQSLLEELKGKL</sequence>
<protein>
    <submittedName>
        <fullName evidence="1">Uncharacterized protein</fullName>
    </submittedName>
</protein>
<organism evidence="1 2">
    <name type="scientific">Pleurotus cornucopiae</name>
    <name type="common">Cornucopia mushroom</name>
    <dbReference type="NCBI Taxonomy" id="5321"/>
    <lineage>
        <taxon>Eukaryota</taxon>
        <taxon>Fungi</taxon>
        <taxon>Dikarya</taxon>
        <taxon>Basidiomycota</taxon>
        <taxon>Agaricomycotina</taxon>
        <taxon>Agaricomycetes</taxon>
        <taxon>Agaricomycetidae</taxon>
        <taxon>Agaricales</taxon>
        <taxon>Pleurotineae</taxon>
        <taxon>Pleurotaceae</taxon>
        <taxon>Pleurotus</taxon>
    </lineage>
</organism>
<name>A0ACB7JB24_PLECO</name>
<comment type="caution">
    <text evidence="1">The sequence shown here is derived from an EMBL/GenBank/DDBJ whole genome shotgun (WGS) entry which is preliminary data.</text>
</comment>
<dbReference type="Proteomes" id="UP000824881">
    <property type="component" value="Unassembled WGS sequence"/>
</dbReference>
<accession>A0ACB7JB24</accession>
<reference evidence="1 2" key="1">
    <citation type="journal article" date="2021" name="Appl. Environ. Microbiol.">
        <title>Genetic linkage and physical mapping for an oyster mushroom Pleurotus cornucopiae and QTL analysis for the trait cap color.</title>
        <authorList>
            <person name="Zhang Y."/>
            <person name="Gao W."/>
            <person name="Sonnenberg A."/>
            <person name="Chen Q."/>
            <person name="Zhang J."/>
            <person name="Huang C."/>
        </authorList>
    </citation>
    <scope>NUCLEOTIDE SEQUENCE [LARGE SCALE GENOMIC DNA]</scope>
    <source>
        <strain evidence="1">CCMSSC00406</strain>
    </source>
</reference>
<proteinExistence type="predicted"/>
<gene>
    <name evidence="1" type="ORF">CCMSSC00406_0000557</name>
</gene>